<evidence type="ECO:0000256" key="1">
    <source>
        <dbReference type="SAM" id="MobiDB-lite"/>
    </source>
</evidence>
<dbReference type="AlphaFoldDB" id="A0AAV2CDG6"/>
<evidence type="ECO:0000313" key="2">
    <source>
        <dbReference type="EMBL" id="CAL1354534.1"/>
    </source>
</evidence>
<feature type="region of interest" description="Disordered" evidence="1">
    <location>
        <begin position="57"/>
        <end position="83"/>
    </location>
</feature>
<reference evidence="2 3" key="1">
    <citation type="submission" date="2024-04" db="EMBL/GenBank/DDBJ databases">
        <authorList>
            <person name="Fracassetti M."/>
        </authorList>
    </citation>
    <scope>NUCLEOTIDE SEQUENCE [LARGE SCALE GENOMIC DNA]</scope>
</reference>
<accession>A0AAV2CDG6</accession>
<gene>
    <name evidence="2" type="ORF">LTRI10_LOCUS2337</name>
</gene>
<dbReference type="Proteomes" id="UP001497516">
    <property type="component" value="Chromosome 1"/>
</dbReference>
<dbReference type="EMBL" id="OZ034813">
    <property type="protein sequence ID" value="CAL1354534.1"/>
    <property type="molecule type" value="Genomic_DNA"/>
</dbReference>
<keyword evidence="3" id="KW-1185">Reference proteome</keyword>
<feature type="compositionally biased region" description="Basic residues" evidence="1">
    <location>
        <begin position="67"/>
        <end position="83"/>
    </location>
</feature>
<proteinExistence type="predicted"/>
<evidence type="ECO:0000313" key="3">
    <source>
        <dbReference type="Proteomes" id="UP001497516"/>
    </source>
</evidence>
<sequence>MIEPPTINDKALSPAEIMAPSSVAVIAVSSTESPTPPMTFITLYAAKCHLQRQRVEPRLWPTENRSPPHRPRQLHLRRKHGGS</sequence>
<organism evidence="2 3">
    <name type="scientific">Linum trigynum</name>
    <dbReference type="NCBI Taxonomy" id="586398"/>
    <lineage>
        <taxon>Eukaryota</taxon>
        <taxon>Viridiplantae</taxon>
        <taxon>Streptophyta</taxon>
        <taxon>Embryophyta</taxon>
        <taxon>Tracheophyta</taxon>
        <taxon>Spermatophyta</taxon>
        <taxon>Magnoliopsida</taxon>
        <taxon>eudicotyledons</taxon>
        <taxon>Gunneridae</taxon>
        <taxon>Pentapetalae</taxon>
        <taxon>rosids</taxon>
        <taxon>fabids</taxon>
        <taxon>Malpighiales</taxon>
        <taxon>Linaceae</taxon>
        <taxon>Linum</taxon>
    </lineage>
</organism>
<name>A0AAV2CDG6_9ROSI</name>
<protein>
    <submittedName>
        <fullName evidence="2">Uncharacterized protein</fullName>
    </submittedName>
</protein>